<dbReference type="InterPro" id="IPR001156">
    <property type="entry name" value="Transferrin-like_dom"/>
</dbReference>
<feature type="binding site" evidence="13">
    <location>
        <position position="204"/>
    </location>
    <ligand>
        <name>Fe(3+)</name>
        <dbReference type="ChEBI" id="CHEBI:29034"/>
        <label>1</label>
    </ligand>
</feature>
<comment type="caution">
    <text evidence="17">The sequence shown here is derived from an EMBL/GenBank/DDBJ whole genome shotgun (WGS) entry which is preliminary data.</text>
</comment>
<dbReference type="InterPro" id="IPR018195">
    <property type="entry name" value="Transferrin_Fe_BS"/>
</dbReference>
<dbReference type="GO" id="GO:0055037">
    <property type="term" value="C:recycling endosome"/>
    <property type="evidence" value="ECO:0007669"/>
    <property type="project" value="TreeGrafter"/>
</dbReference>
<feature type="domain" description="Transferrin-like" evidence="16">
    <location>
        <begin position="346"/>
        <end position="677"/>
    </location>
</feature>
<feature type="binding site" evidence="13">
    <location>
        <position position="104"/>
    </location>
    <ligand>
        <name>Fe(3+)</name>
        <dbReference type="ChEBI" id="CHEBI:29034"/>
        <label>1</label>
    </ligand>
</feature>
<keyword evidence="8 11" id="KW-0408">Iron</keyword>
<proteinExistence type="inferred from homology"/>
<keyword evidence="15" id="KW-0732">Signal</keyword>
<keyword evidence="7" id="KW-0677">Repeat</keyword>
<feature type="chain" id="PRO_5035937502" description="Serotransferrin" evidence="15">
    <location>
        <begin position="19"/>
        <end position="697"/>
    </location>
</feature>
<feature type="binding site" evidence="12">
    <location>
        <position position="136"/>
    </location>
    <ligand>
        <name>hydrogencarbonate</name>
        <dbReference type="ChEBI" id="CHEBI:17544"/>
        <label>1</label>
    </ligand>
</feature>
<keyword evidence="4 11" id="KW-0410">Iron transport</keyword>
<feature type="disulfide bond" evidence="14">
    <location>
        <begin position="480"/>
        <end position="678"/>
    </location>
</feature>
<evidence type="ECO:0000256" key="14">
    <source>
        <dbReference type="PIRSR" id="PIRSR002549-4"/>
    </source>
</evidence>
<feature type="disulfide bond" evidence="14">
    <location>
        <begin position="172"/>
        <end position="189"/>
    </location>
</feature>
<feature type="binding site" evidence="12">
    <location>
        <position position="133"/>
    </location>
    <ligand>
        <name>hydrogencarbonate</name>
        <dbReference type="ChEBI" id="CHEBI:17544"/>
        <label>1</label>
    </ligand>
</feature>
<evidence type="ECO:0000256" key="1">
    <source>
        <dbReference type="ARBA" id="ARBA00004613"/>
    </source>
</evidence>
<feature type="binding site" evidence="13">
    <location>
        <position position="529"/>
    </location>
    <ligand>
        <name>Fe(3+)</name>
        <dbReference type="ChEBI" id="CHEBI:29034"/>
        <label>2</label>
    </ligand>
</feature>
<evidence type="ECO:0000256" key="2">
    <source>
        <dbReference type="ARBA" id="ARBA00011245"/>
    </source>
</evidence>
<evidence type="ECO:0000256" key="3">
    <source>
        <dbReference type="ARBA" id="ARBA00022448"/>
    </source>
</evidence>
<accession>A0A8T3CJ02</accession>
<protein>
    <recommendedName>
        <fullName evidence="11">Serotransferrin</fullName>
    </recommendedName>
</protein>
<dbReference type="FunFam" id="3.40.190.10:FF:000095">
    <property type="entry name" value="Lactotransferrin"/>
    <property type="match status" value="2"/>
</dbReference>
<dbReference type="EMBL" id="JAERUA010000024">
    <property type="protein sequence ID" value="KAI1882658.1"/>
    <property type="molecule type" value="Genomic_DNA"/>
</dbReference>
<feature type="disulfide bond" evidence="14">
    <location>
        <begin position="359"/>
        <end position="375"/>
    </location>
</feature>
<evidence type="ECO:0000313" key="17">
    <source>
        <dbReference type="EMBL" id="KAI1882658.1"/>
    </source>
</evidence>
<feature type="disulfide bond" evidence="14">
    <location>
        <begin position="409"/>
        <end position="689"/>
    </location>
</feature>
<feature type="domain" description="Transferrin-like" evidence="16">
    <location>
        <begin position="25"/>
        <end position="335"/>
    </location>
</feature>
<feature type="disulfide bond" evidence="14">
    <location>
        <begin position="28"/>
        <end position="59"/>
    </location>
</feature>
<feature type="disulfide bond" evidence="14">
    <location>
        <begin position="238"/>
        <end position="252"/>
    </location>
</feature>
<feature type="signal peptide" evidence="15">
    <location>
        <begin position="1"/>
        <end position="18"/>
    </location>
</feature>
<dbReference type="SMART" id="SM00094">
    <property type="entry name" value="TR_FER"/>
    <property type="match status" value="2"/>
</dbReference>
<feature type="binding site" evidence="12">
    <location>
        <position position="465"/>
    </location>
    <ligand>
        <name>hydrogencarbonate</name>
        <dbReference type="ChEBI" id="CHEBI:17544"/>
        <label>1</label>
    </ligand>
</feature>
<keyword evidence="9 11" id="KW-0406">Ion transport</keyword>
<feature type="binding site" evidence="13">
    <location>
        <position position="399"/>
    </location>
    <ligand>
        <name>Fe(3+)</name>
        <dbReference type="ChEBI" id="CHEBI:29034"/>
        <label>1</label>
    </ligand>
</feature>
<keyword evidence="6 11" id="KW-0479">Metal-binding</keyword>
<dbReference type="OrthoDB" id="9981115at2759"/>
<sequence length="697" mass="75240">MNTLLSALLIGCLASALAAPPETRIKWCAKSQAEKEKCDDLVKKAPKFACVQRDSSKACIEAIKSGAADAITLDGGDIFTAGLKNYGLKPIIAEHYGESSDTCYYAVAVAKKGTSFGFHDLKGKKSCHTGLGKSAGWNIPIGTLLSQGQIKWGGIDDESIMRAVSEFFSASCVPGANQDGKFPNLCQLCKGDCSRSHKEAYYDYGGAFQCLKDGAGDVAFVKHLTVPEGEKGDYELLCKDGSRKSIDEYASCHLAKVPGHAVVSRDDSELATRIWDALRGVIDTKAFSLFSSEGYRAKNLLFKDSTQELVQVPKSTDSFLYLGATYMGVIRSLRKDASSEPVSRAVRWCAVGHAETQKCDNWSNVDENSEAKIECVRADTVDECIKKIMRKEADAMAMDGGQVYSAGRCGLVPVMVEQYDEDKCASQEQASSYYAVAVVKKGSGITWTGLQGKKSCHTGLGRTAGWNVPMGLIHSDYKTCDVDKFFSQSCAPGAPVDSPLCSLCVGSGKKLLAEVDKCRASSDELYYGYAGAFRCLAEGGGEVAFVKHTIVGENSDGNGPSWAQALKSDDFELLCRGGSKPTAPVSEYLTCHLAKVPAHAVVTRPEIQPQVVAVLEDQQAKFGNSGSDPSFRMFQSKDGKNLLFKDSTKCLQKIPTGQSFRDFLGKEYYDAVTSLQECTSSISELEQACTFHSCQKV</sequence>
<dbReference type="PROSITE" id="PS00205">
    <property type="entry name" value="TRANSFERRIN_LIKE_1"/>
    <property type="match status" value="2"/>
</dbReference>
<keyword evidence="5 11" id="KW-0964">Secreted</keyword>
<feature type="disulfide bond" evidence="14">
    <location>
        <begin position="186"/>
        <end position="193"/>
    </location>
</feature>
<evidence type="ECO:0000313" key="18">
    <source>
        <dbReference type="Proteomes" id="UP000829720"/>
    </source>
</evidence>
<keyword evidence="18" id="KW-1185">Reference proteome</keyword>
<dbReference type="GO" id="GO:0005886">
    <property type="term" value="C:plasma membrane"/>
    <property type="evidence" value="ECO:0007669"/>
    <property type="project" value="TreeGrafter"/>
</dbReference>
<feature type="binding site" evidence="13">
    <location>
        <position position="74"/>
    </location>
    <ligand>
        <name>Fe(3+)</name>
        <dbReference type="ChEBI" id="CHEBI:29034"/>
        <label>1</label>
    </ligand>
</feature>
<feature type="binding site" evidence="12">
    <location>
        <position position="135"/>
    </location>
    <ligand>
        <name>hydrogencarbonate</name>
        <dbReference type="ChEBI" id="CHEBI:17544"/>
        <label>1</label>
    </ligand>
</feature>
<dbReference type="GO" id="GO:0005615">
    <property type="term" value="C:extracellular space"/>
    <property type="evidence" value="ECO:0007669"/>
    <property type="project" value="InterPro"/>
</dbReference>
<dbReference type="Proteomes" id="UP000829720">
    <property type="component" value="Unassembled WGS sequence"/>
</dbReference>
<comment type="subunit">
    <text evidence="2 11">Monomer.</text>
</comment>
<feature type="disulfide bond" evidence="14">
    <location>
        <begin position="490"/>
        <end position="504"/>
    </location>
</feature>
<feature type="disulfide bond" evidence="14">
    <location>
        <begin position="127"/>
        <end position="210"/>
    </location>
</feature>
<dbReference type="PROSITE" id="PS00207">
    <property type="entry name" value="TRANSFERRIN_LIKE_3"/>
    <property type="match status" value="1"/>
</dbReference>
<evidence type="ECO:0000256" key="6">
    <source>
        <dbReference type="ARBA" id="ARBA00022723"/>
    </source>
</evidence>
<dbReference type="PANTHER" id="PTHR11485">
    <property type="entry name" value="TRANSFERRIN"/>
    <property type="match status" value="1"/>
</dbReference>
<evidence type="ECO:0000256" key="5">
    <source>
        <dbReference type="ARBA" id="ARBA00022525"/>
    </source>
</evidence>
<feature type="disulfide bond" evidence="14">
    <location>
        <begin position="575"/>
        <end position="591"/>
    </location>
</feature>
<evidence type="ECO:0000256" key="9">
    <source>
        <dbReference type="ARBA" id="ARBA00023065"/>
    </source>
</evidence>
<comment type="similarity">
    <text evidence="11">Belongs to the transferrin family.</text>
</comment>
<evidence type="ECO:0000256" key="8">
    <source>
        <dbReference type="ARBA" id="ARBA00023004"/>
    </source>
</evidence>
<comment type="subcellular location">
    <subcellularLocation>
        <location evidence="1 11">Secreted</location>
    </subcellularLocation>
</comment>
<evidence type="ECO:0000256" key="12">
    <source>
        <dbReference type="PIRSR" id="PIRSR002549-2"/>
    </source>
</evidence>
<feature type="binding site" evidence="13">
    <location>
        <position position="260"/>
    </location>
    <ligand>
        <name>Fe(3+)</name>
        <dbReference type="ChEBI" id="CHEBI:29034"/>
        <label>1</label>
    </ligand>
</feature>
<keyword evidence="3 11" id="KW-0813">Transport</keyword>
<comment type="function">
    <text evidence="11">Transferrins are iron binding transport proteins which bind Fe(3+) ion in association with the binding of an anion, usually bicarbonate.</text>
</comment>
<evidence type="ECO:0000256" key="13">
    <source>
        <dbReference type="PIRSR" id="PIRSR002549-3"/>
    </source>
</evidence>
<feature type="binding site" evidence="12">
    <location>
        <position position="464"/>
    </location>
    <ligand>
        <name>hydrogencarbonate</name>
        <dbReference type="ChEBI" id="CHEBI:17544"/>
        <label>1</label>
    </ligand>
</feature>
<dbReference type="GO" id="GO:0006826">
    <property type="term" value="P:iron ion transport"/>
    <property type="evidence" value="ECO:0007669"/>
    <property type="project" value="UniProtKB-KW"/>
</dbReference>
<feature type="disulfide bond" evidence="14">
    <location>
        <begin position="456"/>
        <end position="535"/>
    </location>
</feature>
<dbReference type="GO" id="GO:0019731">
    <property type="term" value="P:antibacterial humoral response"/>
    <property type="evidence" value="ECO:0007669"/>
    <property type="project" value="TreeGrafter"/>
</dbReference>
<dbReference type="PROSITE" id="PS00206">
    <property type="entry name" value="TRANSFERRIN_LIKE_2"/>
    <property type="match status" value="2"/>
</dbReference>
<reference evidence="17" key="1">
    <citation type="submission" date="2021-01" db="EMBL/GenBank/DDBJ databases">
        <authorList>
            <person name="Zahm M."/>
            <person name="Roques C."/>
            <person name="Cabau C."/>
            <person name="Klopp C."/>
            <person name="Donnadieu C."/>
            <person name="Jouanno E."/>
            <person name="Lampietro C."/>
            <person name="Louis A."/>
            <person name="Herpin A."/>
            <person name="Echchiki A."/>
            <person name="Berthelot C."/>
            <person name="Parey E."/>
            <person name="Roest-Crollius H."/>
            <person name="Braasch I."/>
            <person name="Postlethwait J."/>
            <person name="Bobe J."/>
            <person name="Montfort J."/>
            <person name="Bouchez O."/>
            <person name="Begum T."/>
            <person name="Mejri S."/>
            <person name="Adams A."/>
            <person name="Chen W.-J."/>
            <person name="Guiguen Y."/>
        </authorList>
    </citation>
    <scope>NUCLEOTIDE SEQUENCE</scope>
    <source>
        <tissue evidence="17">Blood</tissue>
    </source>
</reference>
<feature type="binding site" evidence="12">
    <location>
        <position position="462"/>
    </location>
    <ligand>
        <name>hydrogencarbonate</name>
        <dbReference type="ChEBI" id="CHEBI:17544"/>
        <label>1</label>
    </ligand>
</feature>
<evidence type="ECO:0000256" key="15">
    <source>
        <dbReference type="SAM" id="SignalP"/>
    </source>
</evidence>
<dbReference type="PIRSF" id="PIRSF002549">
    <property type="entry name" value="Transferrin"/>
    <property type="match status" value="1"/>
</dbReference>
<evidence type="ECO:0000256" key="11">
    <source>
        <dbReference type="PIRNR" id="PIRNR002549"/>
    </source>
</evidence>
<dbReference type="AlphaFoldDB" id="A0A8T3CJ02"/>
<feature type="binding site" evidence="12">
    <location>
        <position position="458"/>
    </location>
    <ligand>
        <name>hydrogencarbonate</name>
        <dbReference type="ChEBI" id="CHEBI:17544"/>
        <label>1</label>
    </ligand>
</feature>
<dbReference type="GO" id="GO:0005769">
    <property type="term" value="C:early endosome"/>
    <property type="evidence" value="ECO:0007669"/>
    <property type="project" value="TreeGrafter"/>
</dbReference>
<dbReference type="GO" id="GO:0046872">
    <property type="term" value="F:metal ion binding"/>
    <property type="evidence" value="ECO:0007669"/>
    <property type="project" value="UniProtKB-KW"/>
</dbReference>
<name>A0A8T3CJ02_9TELE</name>
<feature type="binding site" evidence="12">
    <location>
        <position position="129"/>
    </location>
    <ligand>
        <name>hydrogencarbonate</name>
        <dbReference type="ChEBI" id="CHEBI:17544"/>
        <label>1</label>
    </ligand>
</feature>
<feature type="binding site" evidence="13">
    <location>
        <position position="433"/>
    </location>
    <ligand>
        <name>Fe(3+)</name>
        <dbReference type="ChEBI" id="CHEBI:29034"/>
        <label>1</label>
    </ligand>
</feature>
<evidence type="ECO:0000259" key="16">
    <source>
        <dbReference type="PROSITE" id="PS51408"/>
    </source>
</evidence>
<organism evidence="17 18">
    <name type="scientific">Albula goreensis</name>
    <dbReference type="NCBI Taxonomy" id="1534307"/>
    <lineage>
        <taxon>Eukaryota</taxon>
        <taxon>Metazoa</taxon>
        <taxon>Chordata</taxon>
        <taxon>Craniata</taxon>
        <taxon>Vertebrata</taxon>
        <taxon>Euteleostomi</taxon>
        <taxon>Actinopterygii</taxon>
        <taxon>Neopterygii</taxon>
        <taxon>Teleostei</taxon>
        <taxon>Albuliformes</taxon>
        <taxon>Albulidae</taxon>
        <taxon>Albula</taxon>
    </lineage>
</organism>
<dbReference type="PROSITE" id="PS51408">
    <property type="entry name" value="TRANSFERRIN_LIKE_4"/>
    <property type="match status" value="2"/>
</dbReference>
<dbReference type="Pfam" id="PF00405">
    <property type="entry name" value="Transferrin"/>
    <property type="match status" value="2"/>
</dbReference>
<feature type="disulfide bond" evidence="14">
    <location>
        <begin position="38"/>
        <end position="50"/>
    </location>
</feature>
<evidence type="ECO:0000256" key="4">
    <source>
        <dbReference type="ARBA" id="ARBA00022496"/>
    </source>
</evidence>
<keyword evidence="10 14" id="KW-1015">Disulfide bond</keyword>
<feature type="binding site" evidence="13">
    <location>
        <position position="599"/>
    </location>
    <ligand>
        <name>Fe(3+)</name>
        <dbReference type="ChEBI" id="CHEBI:29034"/>
        <label>1</label>
    </ligand>
</feature>
<evidence type="ECO:0000256" key="10">
    <source>
        <dbReference type="ARBA" id="ARBA00023157"/>
    </source>
</evidence>
<dbReference type="Gene3D" id="3.40.190.10">
    <property type="entry name" value="Periplasmic binding protein-like II"/>
    <property type="match status" value="4"/>
</dbReference>
<dbReference type="PRINTS" id="PR00422">
    <property type="entry name" value="TRANSFERRIN"/>
</dbReference>
<gene>
    <name evidence="17" type="ORF">AGOR_G00237150</name>
</gene>
<dbReference type="SUPFAM" id="SSF53850">
    <property type="entry name" value="Periplasmic binding protein-like II"/>
    <property type="match status" value="2"/>
</dbReference>
<feature type="disulfide bond" evidence="14">
    <location>
        <begin position="349"/>
        <end position="384"/>
    </location>
</feature>
<dbReference type="PANTHER" id="PTHR11485:SF31">
    <property type="entry name" value="SEROTRANSFERRIN"/>
    <property type="match status" value="1"/>
</dbReference>
<dbReference type="InterPro" id="IPR016357">
    <property type="entry name" value="Transferrin"/>
</dbReference>
<evidence type="ECO:0000256" key="7">
    <source>
        <dbReference type="ARBA" id="ARBA00022737"/>
    </source>
</evidence>
<feature type="disulfide bond" evidence="14">
    <location>
        <begin position="501"/>
        <end position="518"/>
    </location>
</feature>